<feature type="region of interest" description="Disordered" evidence="4">
    <location>
        <begin position="403"/>
        <end position="425"/>
    </location>
</feature>
<dbReference type="GO" id="GO:0006368">
    <property type="term" value="P:transcription elongation by RNA polymerase II"/>
    <property type="evidence" value="ECO:0007669"/>
    <property type="project" value="InterPro"/>
</dbReference>
<feature type="region of interest" description="Disordered" evidence="4">
    <location>
        <begin position="617"/>
        <end position="649"/>
    </location>
</feature>
<feature type="compositionally biased region" description="Basic and acidic residues" evidence="4">
    <location>
        <begin position="28"/>
        <end position="37"/>
    </location>
</feature>
<feature type="compositionally biased region" description="Basic and acidic residues" evidence="4">
    <location>
        <begin position="1"/>
        <end position="18"/>
    </location>
</feature>
<comment type="subcellular location">
    <subcellularLocation>
        <location evidence="1">Nucleus</location>
    </subcellularLocation>
</comment>
<dbReference type="GO" id="GO:0000993">
    <property type="term" value="F:RNA polymerase II complex binding"/>
    <property type="evidence" value="ECO:0000318"/>
    <property type="project" value="GO_Central"/>
</dbReference>
<dbReference type="GeneID" id="7447894"/>
<dbReference type="KEGG" id="tps:THAPSDRAFT_24729"/>
<keyword evidence="3" id="KW-0539">Nucleus</keyword>
<evidence type="ECO:0000256" key="4">
    <source>
        <dbReference type="SAM" id="MobiDB-lite"/>
    </source>
</evidence>
<dbReference type="HOGENOM" id="CLU_522239_0_0_1"/>
<dbReference type="RefSeq" id="XP_002293454.1">
    <property type="nucleotide sequence ID" value="XM_002293418.1"/>
</dbReference>
<dbReference type="InParanoid" id="B8CBV1"/>
<feature type="compositionally biased region" description="Low complexity" evidence="4">
    <location>
        <begin position="622"/>
        <end position="631"/>
    </location>
</feature>
<feature type="compositionally biased region" description="Basic and acidic residues" evidence="4">
    <location>
        <begin position="157"/>
        <end position="171"/>
    </location>
</feature>
<dbReference type="PANTHER" id="PTHR23188">
    <property type="entry name" value="RNA POLYMERASE II-ASSOCIATED FACTOR 1 HOMOLOG"/>
    <property type="match status" value="1"/>
</dbReference>
<dbReference type="GO" id="GO:0016593">
    <property type="term" value="C:Cdc73/Paf1 complex"/>
    <property type="evidence" value="ECO:0000318"/>
    <property type="project" value="GO_Central"/>
</dbReference>
<name>B8CBV1_THAPS</name>
<gene>
    <name evidence="5" type="ORF">THAPSDRAFT_24729</name>
</gene>
<reference evidence="5 6" key="2">
    <citation type="journal article" date="2008" name="Nature">
        <title>The Phaeodactylum genome reveals the evolutionary history of diatom genomes.</title>
        <authorList>
            <person name="Bowler C."/>
            <person name="Allen A.E."/>
            <person name="Badger J.H."/>
            <person name="Grimwood J."/>
            <person name="Jabbari K."/>
            <person name="Kuo A."/>
            <person name="Maheswari U."/>
            <person name="Martens C."/>
            <person name="Maumus F."/>
            <person name="Otillar R.P."/>
            <person name="Rayko E."/>
            <person name="Salamov A."/>
            <person name="Vandepoele K."/>
            <person name="Beszteri B."/>
            <person name="Gruber A."/>
            <person name="Heijde M."/>
            <person name="Katinka M."/>
            <person name="Mock T."/>
            <person name="Valentin K."/>
            <person name="Verret F."/>
            <person name="Berges J.A."/>
            <person name="Brownlee C."/>
            <person name="Cadoret J.P."/>
            <person name="Chiovitti A."/>
            <person name="Choi C.J."/>
            <person name="Coesel S."/>
            <person name="De Martino A."/>
            <person name="Detter J.C."/>
            <person name="Durkin C."/>
            <person name="Falciatore A."/>
            <person name="Fournet J."/>
            <person name="Haruta M."/>
            <person name="Huysman M.J."/>
            <person name="Jenkins B.D."/>
            <person name="Jiroutova K."/>
            <person name="Jorgensen R.E."/>
            <person name="Joubert Y."/>
            <person name="Kaplan A."/>
            <person name="Kroger N."/>
            <person name="Kroth P.G."/>
            <person name="La Roche J."/>
            <person name="Lindquist E."/>
            <person name="Lommer M."/>
            <person name="Martin-Jezequel V."/>
            <person name="Lopez P.J."/>
            <person name="Lucas S."/>
            <person name="Mangogna M."/>
            <person name="McGinnis K."/>
            <person name="Medlin L.K."/>
            <person name="Montsant A."/>
            <person name="Oudot-Le Secq M.P."/>
            <person name="Napoli C."/>
            <person name="Obornik M."/>
            <person name="Parker M.S."/>
            <person name="Petit J.L."/>
            <person name="Porcel B.M."/>
            <person name="Poulsen N."/>
            <person name="Robison M."/>
            <person name="Rychlewski L."/>
            <person name="Rynearson T.A."/>
            <person name="Schmutz J."/>
            <person name="Shapiro H."/>
            <person name="Siaut M."/>
            <person name="Stanley M."/>
            <person name="Sussman M.R."/>
            <person name="Taylor A.R."/>
            <person name="Vardi A."/>
            <person name="von Dassow P."/>
            <person name="Vyverman W."/>
            <person name="Willis A."/>
            <person name="Wyrwicz L.S."/>
            <person name="Rokhsar D.S."/>
            <person name="Weissenbach J."/>
            <person name="Armbrust E.V."/>
            <person name="Green B.R."/>
            <person name="Van de Peer Y."/>
            <person name="Grigoriev I.V."/>
        </authorList>
    </citation>
    <scope>NUCLEOTIDE SEQUENCE [LARGE SCALE GENOMIC DNA]</scope>
    <source>
        <strain evidence="5 6">CCMP1335</strain>
    </source>
</reference>
<evidence type="ECO:0000256" key="2">
    <source>
        <dbReference type="ARBA" id="ARBA00007560"/>
    </source>
</evidence>
<evidence type="ECO:0000256" key="1">
    <source>
        <dbReference type="ARBA" id="ARBA00004123"/>
    </source>
</evidence>
<reference evidence="5 6" key="1">
    <citation type="journal article" date="2004" name="Science">
        <title>The genome of the diatom Thalassiosira pseudonana: ecology, evolution, and metabolism.</title>
        <authorList>
            <person name="Armbrust E.V."/>
            <person name="Berges J.A."/>
            <person name="Bowler C."/>
            <person name="Green B.R."/>
            <person name="Martinez D."/>
            <person name="Putnam N.H."/>
            <person name="Zhou S."/>
            <person name="Allen A.E."/>
            <person name="Apt K.E."/>
            <person name="Bechner M."/>
            <person name="Brzezinski M.A."/>
            <person name="Chaal B.K."/>
            <person name="Chiovitti A."/>
            <person name="Davis A.K."/>
            <person name="Demarest M.S."/>
            <person name="Detter J.C."/>
            <person name="Glavina T."/>
            <person name="Goodstein D."/>
            <person name="Hadi M.Z."/>
            <person name="Hellsten U."/>
            <person name="Hildebrand M."/>
            <person name="Jenkins B.D."/>
            <person name="Jurka J."/>
            <person name="Kapitonov V.V."/>
            <person name="Kroger N."/>
            <person name="Lau W.W."/>
            <person name="Lane T.W."/>
            <person name="Larimer F.W."/>
            <person name="Lippmeier J.C."/>
            <person name="Lucas S."/>
            <person name="Medina M."/>
            <person name="Montsant A."/>
            <person name="Obornik M."/>
            <person name="Parker M.S."/>
            <person name="Palenik B."/>
            <person name="Pazour G.J."/>
            <person name="Richardson P.M."/>
            <person name="Rynearson T.A."/>
            <person name="Saito M.A."/>
            <person name="Schwartz D.C."/>
            <person name="Thamatrakoln K."/>
            <person name="Valentin K."/>
            <person name="Vardi A."/>
            <person name="Wilkerson F.P."/>
            <person name="Rokhsar D.S."/>
        </authorList>
    </citation>
    <scope>NUCLEOTIDE SEQUENCE [LARGE SCALE GENOMIC DNA]</scope>
    <source>
        <strain evidence="5 6">CCMP1335</strain>
    </source>
</reference>
<dbReference type="Pfam" id="PF03985">
    <property type="entry name" value="Paf1"/>
    <property type="match status" value="1"/>
</dbReference>
<accession>B8CBV1</accession>
<evidence type="ECO:0000313" key="5">
    <source>
        <dbReference type="EMBL" id="EED89190.1"/>
    </source>
</evidence>
<dbReference type="eggNOG" id="ENOG502SH5U">
    <property type="taxonomic scope" value="Eukaryota"/>
</dbReference>
<feature type="region of interest" description="Disordered" evidence="4">
    <location>
        <begin position="465"/>
        <end position="502"/>
    </location>
</feature>
<comment type="similarity">
    <text evidence="2">Belongs to the PAF1 family.</text>
</comment>
<evidence type="ECO:0000256" key="3">
    <source>
        <dbReference type="ARBA" id="ARBA00023242"/>
    </source>
</evidence>
<feature type="compositionally biased region" description="Polar residues" evidence="4">
    <location>
        <begin position="407"/>
        <end position="418"/>
    </location>
</feature>
<keyword evidence="6" id="KW-1185">Reference proteome</keyword>
<sequence length="649" mass="71109">MDNIDRDNERHKREEQERRAKRKAARGSKSESQAEKERKRKEHARRILQSQTKGGGPRTTATTSAIVDGGSSVFQSLFHQRAQGFLIAHSFRNAPPRPPVGPCFVGHGLEDILTERWTTYKARNDVEKGHVWKLHAECDLGVKLGVSAMDFEGCYVDPDRRDDGEGNKDETDGVGGNKPNVIPPLHPDDEALIHWKGSLGDTSAEQLQQKRDRARAAARLAIAQGHGTPLPPKALLLASSSAGGGNNNSNSGAFRLKKKHHLQSRIIDEKTPNFMKKTTYLTNDATSVHRFTSLAHTQEQRARDVDRALAETKEKYNRSGVGGEGDIIEKGFREANAWEIVDVLNAAHVAAAAAASSTSEEDAKKKKKQRLHPTKKDVFPVWDLPLLPDVVTWGHTYTHVVLDNPPKSISANATSNKQSPKKDAATTITAAAKGNSLVNASQLQKAIVADVTKQTQNARMACTVWVPSGEEEEEGGSAERVVTDSEQQPKQGEPPAKKAKKGDLYKAVQRYDLDVVPLRDASGPPVHFVLTVDPTKKYVGYHPVGSRVQLSTGRPVVLTGSKLARNNNSNTASNAEIATGKSFILRRAMELEEKKDMEKRMAEVDVDMAEKYGLIEDEFEGNGKSSSGSDGQQKKKAVDSDDEMNEDAL</sequence>
<feature type="region of interest" description="Disordered" evidence="4">
    <location>
        <begin position="157"/>
        <end position="182"/>
    </location>
</feature>
<protein>
    <submittedName>
        <fullName evidence="5">Uncharacterized protein</fullName>
    </submittedName>
</protein>
<dbReference type="EMBL" id="CM000648">
    <property type="protein sequence ID" value="EED89190.1"/>
    <property type="molecule type" value="Genomic_DNA"/>
</dbReference>
<dbReference type="Proteomes" id="UP000001449">
    <property type="component" value="Chromosome 13"/>
</dbReference>
<evidence type="ECO:0000313" key="6">
    <source>
        <dbReference type="Proteomes" id="UP000001449"/>
    </source>
</evidence>
<dbReference type="GO" id="GO:0003682">
    <property type="term" value="F:chromatin binding"/>
    <property type="evidence" value="ECO:0000318"/>
    <property type="project" value="GO_Central"/>
</dbReference>
<dbReference type="OMA" id="RPPVGPC"/>
<organism evidence="5 6">
    <name type="scientific">Thalassiosira pseudonana</name>
    <name type="common">Marine diatom</name>
    <name type="synonym">Cyclotella nana</name>
    <dbReference type="NCBI Taxonomy" id="35128"/>
    <lineage>
        <taxon>Eukaryota</taxon>
        <taxon>Sar</taxon>
        <taxon>Stramenopiles</taxon>
        <taxon>Ochrophyta</taxon>
        <taxon>Bacillariophyta</taxon>
        <taxon>Coscinodiscophyceae</taxon>
        <taxon>Thalassiosirophycidae</taxon>
        <taxon>Thalassiosirales</taxon>
        <taxon>Thalassiosiraceae</taxon>
        <taxon>Thalassiosira</taxon>
    </lineage>
</organism>
<proteinExistence type="inferred from homology"/>
<dbReference type="STRING" id="35128.B8CBV1"/>
<feature type="compositionally biased region" description="Acidic residues" evidence="4">
    <location>
        <begin position="640"/>
        <end position="649"/>
    </location>
</feature>
<dbReference type="AlphaFoldDB" id="B8CBV1"/>
<dbReference type="PaxDb" id="35128-Thaps24729"/>
<feature type="region of interest" description="Disordered" evidence="4">
    <location>
        <begin position="1"/>
        <end position="64"/>
    </location>
</feature>
<dbReference type="InterPro" id="IPR007133">
    <property type="entry name" value="RNA_pol_II-assoc_Paf1"/>
</dbReference>
<dbReference type="PANTHER" id="PTHR23188:SF12">
    <property type="entry name" value="RNA POLYMERASE II-ASSOCIATED FACTOR 1 HOMOLOG"/>
    <property type="match status" value="1"/>
</dbReference>